<dbReference type="AlphaFoldDB" id="A0A3S4YRM8"/>
<accession>A0A3S4YRM8</accession>
<dbReference type="KEGG" id="nani:NCTC12227_01532"/>
<feature type="chain" id="PRO_5018715915" description="WxL domain-containing protein" evidence="1">
    <location>
        <begin position="24"/>
        <end position="128"/>
    </location>
</feature>
<evidence type="ECO:0008006" key="4">
    <source>
        <dbReference type="Google" id="ProtNLM"/>
    </source>
</evidence>
<evidence type="ECO:0000256" key="1">
    <source>
        <dbReference type="SAM" id="SignalP"/>
    </source>
</evidence>
<dbReference type="Proteomes" id="UP000268229">
    <property type="component" value="Chromosome"/>
</dbReference>
<keyword evidence="1" id="KW-0732">Signal</keyword>
<feature type="signal peptide" evidence="1">
    <location>
        <begin position="1"/>
        <end position="23"/>
    </location>
</feature>
<dbReference type="EMBL" id="LR134516">
    <property type="protein sequence ID" value="VEJ21775.1"/>
    <property type="molecule type" value="Genomic_DNA"/>
</dbReference>
<name>A0A3S4YRM8_9NEIS</name>
<organism evidence="2 3">
    <name type="scientific">Neisseria animaloris</name>
    <dbReference type="NCBI Taxonomy" id="326522"/>
    <lineage>
        <taxon>Bacteria</taxon>
        <taxon>Pseudomonadati</taxon>
        <taxon>Pseudomonadota</taxon>
        <taxon>Betaproteobacteria</taxon>
        <taxon>Neisseriales</taxon>
        <taxon>Neisseriaceae</taxon>
        <taxon>Neisseria</taxon>
    </lineage>
</organism>
<gene>
    <name evidence="2" type="ORF">NCTC12227_01532</name>
</gene>
<evidence type="ECO:0000313" key="2">
    <source>
        <dbReference type="EMBL" id="VEJ21775.1"/>
    </source>
</evidence>
<evidence type="ECO:0000313" key="3">
    <source>
        <dbReference type="Proteomes" id="UP000268229"/>
    </source>
</evidence>
<dbReference type="RefSeq" id="WP_107879492.1">
    <property type="nucleotide sequence ID" value="NZ_JBGNXI010000007.1"/>
</dbReference>
<reference evidence="2 3" key="1">
    <citation type="submission" date="2018-12" db="EMBL/GenBank/DDBJ databases">
        <authorList>
            <consortium name="Pathogen Informatics"/>
        </authorList>
    </citation>
    <scope>NUCLEOTIDE SEQUENCE [LARGE SCALE GENOMIC DNA]</scope>
    <source>
        <strain evidence="2 3">NCTC12227</strain>
    </source>
</reference>
<dbReference type="STRING" id="326522.BWD08_09425"/>
<protein>
    <recommendedName>
        <fullName evidence="4">WxL domain-containing protein</fullName>
    </recommendedName>
</protein>
<keyword evidence="3" id="KW-1185">Reference proteome</keyword>
<sequence>MKNKFVSAVVVLAGLGLSASAFAAGSFAQSALIEDQAHLTIKEGVFNVQGINVLDAGGKSLDNVEQAVVGKTLNLQLQDANYSVQGANVVNAATKNSKVEQDAFFDRVSLHVKGGGFNTQGVNVITLQ</sequence>
<proteinExistence type="predicted"/>